<dbReference type="EMBL" id="JAEHOC010000015">
    <property type="protein sequence ID" value="KAG2435265.1"/>
    <property type="molecule type" value="Genomic_DNA"/>
</dbReference>
<reference evidence="3" key="1">
    <citation type="journal article" date="2020" name="bioRxiv">
        <title>Comparative genomics of Chlamydomonas.</title>
        <authorList>
            <person name="Craig R.J."/>
            <person name="Hasan A.R."/>
            <person name="Ness R.W."/>
            <person name="Keightley P.D."/>
        </authorList>
    </citation>
    <scope>NUCLEOTIDE SEQUENCE</scope>
    <source>
        <strain evidence="3">SAG 7.73</strain>
    </source>
</reference>
<sequence>MASIAAAPANSKKGKRKFEQVTEQEEKSQPGDSAPPAAPAPRLPHKFRQLAKPDALEAMLKEERSGCVTAVTFGQDFGVRDDHIRQLAQAAGPQLTELRLGSSDTGEGVWLTDAAVDVIARRCKNLEVLQLAACINISNKAFATICSGLPKLRELHVTGHDRRTGELKGKALDPLVQGALPALRRLFITDQRVGFDAVQRLIKKRGKTLQVQSGETDDDDSFAYGMVMGMQGRGYGDGLYGNMRW</sequence>
<keyword evidence="4" id="KW-1185">Reference proteome</keyword>
<proteinExistence type="predicted"/>
<comment type="subcellular location">
    <subcellularLocation>
        <location evidence="1">Cytoplasm</location>
        <location evidence="1">Cytoskeleton</location>
        <location evidence="1">Cilium axoneme</location>
    </subcellularLocation>
</comment>
<dbReference type="Proteomes" id="UP000650467">
    <property type="component" value="Unassembled WGS sequence"/>
</dbReference>
<evidence type="ECO:0000313" key="4">
    <source>
        <dbReference type="Proteomes" id="UP000650467"/>
    </source>
</evidence>
<evidence type="ECO:0000256" key="2">
    <source>
        <dbReference type="SAM" id="MobiDB-lite"/>
    </source>
</evidence>
<accession>A0A835W100</accession>
<comment type="caution">
    <text evidence="3">The sequence shown here is derived from an EMBL/GenBank/DDBJ whole genome shotgun (WGS) entry which is preliminary data.</text>
</comment>
<evidence type="ECO:0000256" key="1">
    <source>
        <dbReference type="ARBA" id="ARBA00004430"/>
    </source>
</evidence>
<gene>
    <name evidence="3" type="ORF">HXX76_007343</name>
</gene>
<protein>
    <submittedName>
        <fullName evidence="3">Uncharacterized protein</fullName>
    </submittedName>
</protein>
<feature type="region of interest" description="Disordered" evidence="2">
    <location>
        <begin position="1"/>
        <end position="42"/>
    </location>
</feature>
<organism evidence="3 4">
    <name type="scientific">Chlamydomonas incerta</name>
    <dbReference type="NCBI Taxonomy" id="51695"/>
    <lineage>
        <taxon>Eukaryota</taxon>
        <taxon>Viridiplantae</taxon>
        <taxon>Chlorophyta</taxon>
        <taxon>core chlorophytes</taxon>
        <taxon>Chlorophyceae</taxon>
        <taxon>CS clade</taxon>
        <taxon>Chlamydomonadales</taxon>
        <taxon>Chlamydomonadaceae</taxon>
        <taxon>Chlamydomonas</taxon>
    </lineage>
</organism>
<feature type="compositionally biased region" description="Basic and acidic residues" evidence="2">
    <location>
        <begin position="17"/>
        <end position="29"/>
    </location>
</feature>
<name>A0A835W100_CHLIN</name>
<dbReference type="AlphaFoldDB" id="A0A835W100"/>
<dbReference type="SUPFAM" id="SSF52047">
    <property type="entry name" value="RNI-like"/>
    <property type="match status" value="1"/>
</dbReference>
<dbReference type="InterPro" id="IPR032675">
    <property type="entry name" value="LRR_dom_sf"/>
</dbReference>
<dbReference type="Gene3D" id="3.80.10.10">
    <property type="entry name" value="Ribonuclease Inhibitor"/>
    <property type="match status" value="1"/>
</dbReference>
<evidence type="ECO:0000313" key="3">
    <source>
        <dbReference type="EMBL" id="KAG2435265.1"/>
    </source>
</evidence>
<dbReference type="OrthoDB" id="6066220at2759"/>
<dbReference type="GO" id="GO:0005930">
    <property type="term" value="C:axoneme"/>
    <property type="evidence" value="ECO:0007669"/>
    <property type="project" value="UniProtKB-SubCell"/>
</dbReference>